<feature type="compositionally biased region" description="Basic and acidic residues" evidence="1">
    <location>
        <begin position="175"/>
        <end position="187"/>
    </location>
</feature>
<keyword evidence="4" id="KW-1185">Reference proteome</keyword>
<feature type="region of interest" description="Disordered" evidence="1">
    <location>
        <begin position="60"/>
        <end position="84"/>
    </location>
</feature>
<keyword evidence="2" id="KW-1133">Transmembrane helix</keyword>
<keyword evidence="2" id="KW-0472">Membrane</keyword>
<feature type="region of interest" description="Disordered" evidence="1">
    <location>
        <begin position="161"/>
        <end position="196"/>
    </location>
</feature>
<feature type="transmembrane region" description="Helical" evidence="2">
    <location>
        <begin position="28"/>
        <end position="49"/>
    </location>
</feature>
<name>A0A9P9IZA7_9HYPO</name>
<proteinExistence type="predicted"/>
<organism evidence="3 4">
    <name type="scientific">Dactylonectria macrodidyma</name>
    <dbReference type="NCBI Taxonomy" id="307937"/>
    <lineage>
        <taxon>Eukaryota</taxon>
        <taxon>Fungi</taxon>
        <taxon>Dikarya</taxon>
        <taxon>Ascomycota</taxon>
        <taxon>Pezizomycotina</taxon>
        <taxon>Sordariomycetes</taxon>
        <taxon>Hypocreomycetidae</taxon>
        <taxon>Hypocreales</taxon>
        <taxon>Nectriaceae</taxon>
        <taxon>Dactylonectria</taxon>
    </lineage>
</organism>
<dbReference type="EMBL" id="JAGMUV010000013">
    <property type="protein sequence ID" value="KAH7136415.1"/>
    <property type="molecule type" value="Genomic_DNA"/>
</dbReference>
<dbReference type="AlphaFoldDB" id="A0A9P9IZA7"/>
<dbReference type="Proteomes" id="UP000738349">
    <property type="component" value="Unassembled WGS sequence"/>
</dbReference>
<keyword evidence="2" id="KW-0812">Transmembrane</keyword>
<sequence length="196" mass="21919">MAHCRVSELHPFELHIRGLDYYKDRGPIVAIAMGIFFFIALAGGLYSGISERNEYNKTQAERRAAARADENRRRLEESETDSQRDIRLAVEREIVKTRASARYPPNEPPTAPRLQAQDTSRLSLEMSDIDLNDTGSSTTPNVPPKAIIRHGSLAAVPPSRESWPLRNLTGPFKDAGSKRITPQDRLKVKLNGGSRN</sequence>
<reference evidence="3" key="1">
    <citation type="journal article" date="2021" name="Nat. Commun.">
        <title>Genetic determinants of endophytism in the Arabidopsis root mycobiome.</title>
        <authorList>
            <person name="Mesny F."/>
            <person name="Miyauchi S."/>
            <person name="Thiergart T."/>
            <person name="Pickel B."/>
            <person name="Atanasova L."/>
            <person name="Karlsson M."/>
            <person name="Huettel B."/>
            <person name="Barry K.W."/>
            <person name="Haridas S."/>
            <person name="Chen C."/>
            <person name="Bauer D."/>
            <person name="Andreopoulos W."/>
            <person name="Pangilinan J."/>
            <person name="LaButti K."/>
            <person name="Riley R."/>
            <person name="Lipzen A."/>
            <person name="Clum A."/>
            <person name="Drula E."/>
            <person name="Henrissat B."/>
            <person name="Kohler A."/>
            <person name="Grigoriev I.V."/>
            <person name="Martin F.M."/>
            <person name="Hacquard S."/>
        </authorList>
    </citation>
    <scope>NUCLEOTIDE SEQUENCE</scope>
    <source>
        <strain evidence="3">MPI-CAGE-AT-0147</strain>
    </source>
</reference>
<evidence type="ECO:0000256" key="2">
    <source>
        <dbReference type="SAM" id="Phobius"/>
    </source>
</evidence>
<evidence type="ECO:0000256" key="1">
    <source>
        <dbReference type="SAM" id="MobiDB-lite"/>
    </source>
</evidence>
<protein>
    <submittedName>
        <fullName evidence="3">Uncharacterized protein</fullName>
    </submittedName>
</protein>
<accession>A0A9P9IZA7</accession>
<comment type="caution">
    <text evidence="3">The sequence shown here is derived from an EMBL/GenBank/DDBJ whole genome shotgun (WGS) entry which is preliminary data.</text>
</comment>
<evidence type="ECO:0000313" key="3">
    <source>
        <dbReference type="EMBL" id="KAH7136415.1"/>
    </source>
</evidence>
<dbReference type="OrthoDB" id="10478545at2759"/>
<evidence type="ECO:0000313" key="4">
    <source>
        <dbReference type="Proteomes" id="UP000738349"/>
    </source>
</evidence>
<feature type="region of interest" description="Disordered" evidence="1">
    <location>
        <begin position="97"/>
        <end position="118"/>
    </location>
</feature>
<gene>
    <name evidence="3" type="ORF">EDB81DRAFT_762098</name>
</gene>